<proteinExistence type="inferred from homology"/>
<evidence type="ECO:0000256" key="4">
    <source>
        <dbReference type="ARBA" id="ARBA00022692"/>
    </source>
</evidence>
<keyword evidence="7" id="KW-0175">Coiled coil</keyword>
<feature type="region of interest" description="Disordered" evidence="14">
    <location>
        <begin position="161"/>
        <end position="180"/>
    </location>
</feature>
<dbReference type="InterPro" id="IPR008662">
    <property type="entry name" value="TOIP1/2"/>
</dbReference>
<dbReference type="CTD" id="26092"/>
<keyword evidence="5" id="KW-0832">Ubl conjugation</keyword>
<name>A0A9F5IMI0_PYTBI</name>
<evidence type="ECO:0000256" key="14">
    <source>
        <dbReference type="SAM" id="MobiDB-lite"/>
    </source>
</evidence>
<feature type="compositionally biased region" description="Basic and acidic residues" evidence="14">
    <location>
        <begin position="198"/>
        <end position="217"/>
    </location>
</feature>
<evidence type="ECO:0000256" key="12">
    <source>
        <dbReference type="ARBA" id="ARBA00037876"/>
    </source>
</evidence>
<dbReference type="KEGG" id="pbi:103062232"/>
<evidence type="ECO:0000256" key="1">
    <source>
        <dbReference type="ARBA" id="ARBA00007860"/>
    </source>
</evidence>
<dbReference type="Gene3D" id="3.40.50.12190">
    <property type="match status" value="1"/>
</dbReference>
<keyword evidence="9" id="KW-0325">Glycoprotein</keyword>
<dbReference type="Pfam" id="PF05609">
    <property type="entry name" value="LAP1_C"/>
    <property type="match status" value="1"/>
</dbReference>
<comment type="subcellular location">
    <subcellularLocation>
        <location evidence="12">Nucleus inner membrane</location>
        <topology evidence="12">Single-pass membrane protein</topology>
    </subcellularLocation>
</comment>
<dbReference type="OrthoDB" id="6258998at2759"/>
<dbReference type="GO" id="GO:0005637">
    <property type="term" value="C:nuclear inner membrane"/>
    <property type="evidence" value="ECO:0007669"/>
    <property type="project" value="UniProtKB-SubCell"/>
</dbReference>
<evidence type="ECO:0000256" key="13">
    <source>
        <dbReference type="ARBA" id="ARBA00040724"/>
    </source>
</evidence>
<sequence>MLLALDESEVQGKGEGCHQGIDGRARSGCPSKIQDLEEDQINFYQGKPRMLNRLLCSVKEIQGKRTKNKGAEKAWTSRDGELRLKWRKETIKPRHAPVRRTSSRNGGSGGGFRTRTSIPHGCGGGQHGGRRREVRFSEEVLEHSTAGTTPRPHAFAAREEKEAEAAAAAAEEEVEPNEESFYSLGPAQLVRPAKRKSRAEQQHPEVELDAGSSKEECSSIEARNRALNKNYNGEMQIQTGNADISGISDTSNLNRPPIKHSREDSAVNWNDLRLRKQGDHRTTKFEKPSATQKKYLQTALKSSTPSERRYLHITIAILVATCIAACGWYAFQYSSVHTLEIDYKVLQAFQNQMKELRNTYPSQDAILWKRIQTTFEKRLNSSQLHLEPAILLLTASKEAEDVLKCLSNQIADAFASSQGALTIKIDGAGTRAQDSDVVKLTVDEKLSSGFENGNKAAVVHRFESLPAGSTLIFYKYCDHENAAFKDVALLLTVLLDEESLQKSFSLLEVEKRVKDFLWAKFTNSDTPRSYKRMDTDKLSGLWSRISHLVLPVWPENFLPQEKCLQMK</sequence>
<evidence type="ECO:0000256" key="10">
    <source>
        <dbReference type="ARBA" id="ARBA00023242"/>
    </source>
</evidence>
<feature type="region of interest" description="Disordered" evidence="14">
    <location>
        <begin position="95"/>
        <end position="131"/>
    </location>
</feature>
<feature type="region of interest" description="Disordered" evidence="14">
    <location>
        <begin position="192"/>
        <end position="217"/>
    </location>
</feature>
<evidence type="ECO:0000256" key="3">
    <source>
        <dbReference type="ARBA" id="ARBA00022553"/>
    </source>
</evidence>
<dbReference type="Proteomes" id="UP000695026">
    <property type="component" value="Unplaced"/>
</dbReference>
<evidence type="ECO:0000313" key="16">
    <source>
        <dbReference type="Proteomes" id="UP000695026"/>
    </source>
</evidence>
<dbReference type="AlphaFoldDB" id="A0A9F5IMI0"/>
<dbReference type="PANTHER" id="PTHR18843:SF6">
    <property type="entry name" value="TORSIN-1A-INTERACTING PROTEIN 1"/>
    <property type="match status" value="1"/>
</dbReference>
<dbReference type="GeneID" id="103062232"/>
<evidence type="ECO:0000256" key="8">
    <source>
        <dbReference type="ARBA" id="ARBA00023136"/>
    </source>
</evidence>
<reference evidence="17" key="1">
    <citation type="submission" date="2025-08" db="UniProtKB">
        <authorList>
            <consortium name="RefSeq"/>
        </authorList>
    </citation>
    <scope>IDENTIFICATION</scope>
    <source>
        <tissue evidence="17">Liver</tissue>
    </source>
</reference>
<dbReference type="InterPro" id="IPR046753">
    <property type="entry name" value="TOIP1/2_C"/>
</dbReference>
<dbReference type="InterPro" id="IPR038599">
    <property type="entry name" value="LAP1C-like_C_sf"/>
</dbReference>
<dbReference type="GO" id="GO:0001671">
    <property type="term" value="F:ATPase activator activity"/>
    <property type="evidence" value="ECO:0007669"/>
    <property type="project" value="InterPro"/>
</dbReference>
<protein>
    <recommendedName>
        <fullName evidence="13">Torsin-1A-interacting protein 1</fullName>
    </recommendedName>
</protein>
<organism evidence="16 17">
    <name type="scientific">Python bivittatus</name>
    <name type="common">Burmese python</name>
    <name type="synonym">Python molurus bivittatus</name>
    <dbReference type="NCBI Taxonomy" id="176946"/>
    <lineage>
        <taxon>Eukaryota</taxon>
        <taxon>Metazoa</taxon>
        <taxon>Chordata</taxon>
        <taxon>Craniata</taxon>
        <taxon>Vertebrata</taxon>
        <taxon>Euteleostomi</taxon>
        <taxon>Lepidosauria</taxon>
        <taxon>Squamata</taxon>
        <taxon>Bifurcata</taxon>
        <taxon>Unidentata</taxon>
        <taxon>Episquamata</taxon>
        <taxon>Toxicofera</taxon>
        <taxon>Serpentes</taxon>
        <taxon>Henophidia</taxon>
        <taxon>Pythonidae</taxon>
        <taxon>Python</taxon>
    </lineage>
</organism>
<dbReference type="PANTHER" id="PTHR18843">
    <property type="entry name" value="TORSIN-1A-INTERACTING PROTEIN"/>
    <property type="match status" value="1"/>
</dbReference>
<keyword evidence="4" id="KW-0812">Transmembrane</keyword>
<gene>
    <name evidence="17" type="primary">TOR1AIP1</name>
</gene>
<evidence type="ECO:0000256" key="5">
    <source>
        <dbReference type="ARBA" id="ARBA00022843"/>
    </source>
</evidence>
<dbReference type="GO" id="GO:0061024">
    <property type="term" value="P:membrane organization"/>
    <property type="evidence" value="ECO:0007669"/>
    <property type="project" value="TreeGrafter"/>
</dbReference>
<keyword evidence="3" id="KW-0597">Phosphoprotein</keyword>
<evidence type="ECO:0000259" key="15">
    <source>
        <dbReference type="Pfam" id="PF05609"/>
    </source>
</evidence>
<evidence type="ECO:0000256" key="6">
    <source>
        <dbReference type="ARBA" id="ARBA00022989"/>
    </source>
</evidence>
<keyword evidence="8" id="KW-0472">Membrane</keyword>
<keyword evidence="16" id="KW-1185">Reference proteome</keyword>
<feature type="domain" description="Torsin-1A-interacting protein 1/2 AAA+ activator" evidence="15">
    <location>
        <begin position="336"/>
        <end position="564"/>
    </location>
</feature>
<keyword evidence="6" id="KW-1133">Transmembrane helix</keyword>
<comment type="function">
    <text evidence="11">Required for nuclear membrane integrity. Induces TOR1A and TOR1B ATPase activity and is required for their location on the nuclear membrane. Binds to A- and B-type lamins. Possible role in membrane attachment and assembly of the nuclear lamina.</text>
</comment>
<dbReference type="OMA" id="CSSIEAR"/>
<evidence type="ECO:0000256" key="9">
    <source>
        <dbReference type="ARBA" id="ARBA00023180"/>
    </source>
</evidence>
<evidence type="ECO:0000256" key="7">
    <source>
        <dbReference type="ARBA" id="ARBA00023054"/>
    </source>
</evidence>
<dbReference type="RefSeq" id="XP_025027669.1">
    <property type="nucleotide sequence ID" value="XM_025171901.1"/>
</dbReference>
<comment type="similarity">
    <text evidence="1">Belongs to the TOR1AIP family.</text>
</comment>
<keyword evidence="2" id="KW-1017">Isopeptide bond</keyword>
<evidence type="ECO:0000313" key="17">
    <source>
        <dbReference type="RefSeq" id="XP_025027669.1"/>
    </source>
</evidence>
<evidence type="ECO:0000256" key="11">
    <source>
        <dbReference type="ARBA" id="ARBA00037580"/>
    </source>
</evidence>
<keyword evidence="10" id="KW-0539">Nucleus</keyword>
<accession>A0A9F5IMI0</accession>
<evidence type="ECO:0000256" key="2">
    <source>
        <dbReference type="ARBA" id="ARBA00022499"/>
    </source>
</evidence>